<proteinExistence type="predicted"/>
<accession>A0A3N4M7D6</accession>
<organism evidence="1 2">
    <name type="scientific">Chitinophaga barathri</name>
    <dbReference type="NCBI Taxonomy" id="1647451"/>
    <lineage>
        <taxon>Bacteria</taxon>
        <taxon>Pseudomonadati</taxon>
        <taxon>Bacteroidota</taxon>
        <taxon>Chitinophagia</taxon>
        <taxon>Chitinophagales</taxon>
        <taxon>Chitinophagaceae</taxon>
        <taxon>Chitinophaga</taxon>
    </lineage>
</organism>
<evidence type="ECO:0000313" key="1">
    <source>
        <dbReference type="EMBL" id="RPD39105.1"/>
    </source>
</evidence>
<dbReference type="Pfam" id="PF13384">
    <property type="entry name" value="HTH_23"/>
    <property type="match status" value="2"/>
</dbReference>
<gene>
    <name evidence="1" type="ORF">EG028_21055</name>
</gene>
<dbReference type="AlphaFoldDB" id="A0A3N4M7D6"/>
<dbReference type="OrthoDB" id="1453572at2"/>
<dbReference type="RefSeq" id="WP_120518256.1">
    <property type="nucleotide sequence ID" value="NZ_QXZY01000012.1"/>
</dbReference>
<keyword evidence="2" id="KW-1185">Reference proteome</keyword>
<dbReference type="Proteomes" id="UP000279089">
    <property type="component" value="Unassembled WGS sequence"/>
</dbReference>
<dbReference type="EMBL" id="RMBX01000012">
    <property type="protein sequence ID" value="RPD39105.1"/>
    <property type="molecule type" value="Genomic_DNA"/>
</dbReference>
<reference evidence="2" key="1">
    <citation type="submission" date="2018-11" db="EMBL/GenBank/DDBJ databases">
        <title>Chitinophaga lutea sp.nov., isolate from arsenic contaminated soil.</title>
        <authorList>
            <person name="Zong Y."/>
        </authorList>
    </citation>
    <scope>NUCLEOTIDE SEQUENCE [LARGE SCALE GENOMIC DNA]</scope>
    <source>
        <strain evidence="2">YLT18</strain>
    </source>
</reference>
<evidence type="ECO:0008006" key="3">
    <source>
        <dbReference type="Google" id="ProtNLM"/>
    </source>
</evidence>
<protein>
    <recommendedName>
        <fullName evidence="3">Helix-turn-helix domain-containing protein</fullName>
    </recommendedName>
</protein>
<name>A0A3N4M7D6_9BACT</name>
<comment type="caution">
    <text evidence="1">The sequence shown here is derived from an EMBL/GenBank/DDBJ whole genome shotgun (WGS) entry which is preliminary data.</text>
</comment>
<evidence type="ECO:0000313" key="2">
    <source>
        <dbReference type="Proteomes" id="UP000279089"/>
    </source>
</evidence>
<sequence>MDNKIVQSFPGPLIAKAYNYYLKGLTAKETAKLLDVSARTVQRYAKAYKFGERAVPATIRQRVKQLHERGFSYPEIAGIIQKSRSTVYNYLKMEKQKG</sequence>